<dbReference type="Pfam" id="PF02798">
    <property type="entry name" value="GST_N"/>
    <property type="match status" value="1"/>
</dbReference>
<dbReference type="GO" id="GO:0006749">
    <property type="term" value="P:glutathione metabolic process"/>
    <property type="evidence" value="ECO:0007669"/>
    <property type="project" value="TreeGrafter"/>
</dbReference>
<dbReference type="AlphaFoldDB" id="A0A7Y9LQ97"/>
<evidence type="ECO:0000259" key="4">
    <source>
        <dbReference type="PROSITE" id="PS50405"/>
    </source>
</evidence>
<accession>A0A7Y9LQ97</accession>
<feature type="domain" description="GST N-terminal" evidence="3">
    <location>
        <begin position="18"/>
        <end position="99"/>
    </location>
</feature>
<dbReference type="PANTHER" id="PTHR43969">
    <property type="entry name" value="GLUTATHIONE S TRANSFERASE D10, ISOFORM A-RELATED"/>
    <property type="match status" value="1"/>
</dbReference>
<dbReference type="SFLD" id="SFLDS00019">
    <property type="entry name" value="Glutathione_Transferase_(cytos"/>
    <property type="match status" value="1"/>
</dbReference>
<dbReference type="InterPro" id="IPR040079">
    <property type="entry name" value="Glutathione_S-Trfase"/>
</dbReference>
<dbReference type="InterPro" id="IPR004045">
    <property type="entry name" value="Glutathione_S-Trfase_N"/>
</dbReference>
<comment type="subunit">
    <text evidence="1">Homodimer.</text>
</comment>
<organism evidence="5 6">
    <name type="scientific">Pigmentiphaga litoralis</name>
    <dbReference type="NCBI Taxonomy" id="516702"/>
    <lineage>
        <taxon>Bacteria</taxon>
        <taxon>Pseudomonadati</taxon>
        <taxon>Pseudomonadota</taxon>
        <taxon>Betaproteobacteria</taxon>
        <taxon>Burkholderiales</taxon>
        <taxon>Alcaligenaceae</taxon>
        <taxon>Pigmentiphaga</taxon>
    </lineage>
</organism>
<dbReference type="InterPro" id="IPR010987">
    <property type="entry name" value="Glutathione-S-Trfase_C-like"/>
</dbReference>
<dbReference type="SFLD" id="SFLDG01151">
    <property type="entry name" value="Main.2:_Nu-like"/>
    <property type="match status" value="1"/>
</dbReference>
<dbReference type="InterPro" id="IPR036249">
    <property type="entry name" value="Thioredoxin-like_sf"/>
</dbReference>
<dbReference type="EMBL" id="JACBYR010000003">
    <property type="protein sequence ID" value="NYE85725.1"/>
    <property type="molecule type" value="Genomic_DNA"/>
</dbReference>
<evidence type="ECO:0000313" key="5">
    <source>
        <dbReference type="EMBL" id="NYE85725.1"/>
    </source>
</evidence>
<gene>
    <name evidence="5" type="ORF">FHW18_005044</name>
</gene>
<comment type="similarity">
    <text evidence="2">Belongs to the GST superfamily.</text>
</comment>
<keyword evidence="6" id="KW-1185">Reference proteome</keyword>
<dbReference type="RefSeq" id="WP_179590072.1">
    <property type="nucleotide sequence ID" value="NZ_JACBYR010000003.1"/>
</dbReference>
<dbReference type="CDD" id="cd03056">
    <property type="entry name" value="GST_N_4"/>
    <property type="match status" value="1"/>
</dbReference>
<dbReference type="InterPro" id="IPR004046">
    <property type="entry name" value="GST_C"/>
</dbReference>
<dbReference type="Gene3D" id="1.20.1050.10">
    <property type="match status" value="1"/>
</dbReference>
<dbReference type="GO" id="GO:0004364">
    <property type="term" value="F:glutathione transferase activity"/>
    <property type="evidence" value="ECO:0007669"/>
    <property type="project" value="UniProtKB-EC"/>
</dbReference>
<sequence>MTSLAATAVAPSPHDCVGGVTLYRYRLSGHSHRVQLFLSLLDIPCRSVDIDLFKREHRQPDFLALNPFGQVPVLIDDGVVLTDSNAILVYLASRYVPGTPWYPGDAITRSRIQRWLSVAAGPLVSGPALARRIRVYKLDQDPTAAIDAAHGLLAVLETQLSAWPYLAGDSVSIADIALYTYVAHAPEGGVMLEGYPAVVAWLRQIEALPGFVAMGRLERE</sequence>
<dbReference type="SUPFAM" id="SSF52833">
    <property type="entry name" value="Thioredoxin-like"/>
    <property type="match status" value="1"/>
</dbReference>
<protein>
    <submittedName>
        <fullName evidence="5">Glutathione S-transferase</fullName>
        <ecNumber evidence="5">2.5.1.18</ecNumber>
    </submittedName>
</protein>
<name>A0A7Y9LQ97_9BURK</name>
<dbReference type="SUPFAM" id="SSF47616">
    <property type="entry name" value="GST C-terminal domain-like"/>
    <property type="match status" value="1"/>
</dbReference>
<evidence type="ECO:0000256" key="1">
    <source>
        <dbReference type="ARBA" id="ARBA00011738"/>
    </source>
</evidence>
<evidence type="ECO:0000259" key="3">
    <source>
        <dbReference type="PROSITE" id="PS50404"/>
    </source>
</evidence>
<evidence type="ECO:0000256" key="2">
    <source>
        <dbReference type="RuleBase" id="RU003494"/>
    </source>
</evidence>
<dbReference type="Gene3D" id="3.40.30.10">
    <property type="entry name" value="Glutaredoxin"/>
    <property type="match status" value="1"/>
</dbReference>
<dbReference type="Proteomes" id="UP000542125">
    <property type="component" value="Unassembled WGS sequence"/>
</dbReference>
<evidence type="ECO:0000313" key="6">
    <source>
        <dbReference type="Proteomes" id="UP000542125"/>
    </source>
</evidence>
<dbReference type="PANTHER" id="PTHR43969:SF9">
    <property type="entry name" value="GLUTATHIONE S TRANSFERASE D10, ISOFORM A-RELATED"/>
    <property type="match status" value="1"/>
</dbReference>
<feature type="domain" description="GST C-terminal" evidence="4">
    <location>
        <begin position="105"/>
        <end position="220"/>
    </location>
</feature>
<reference evidence="5 6" key="1">
    <citation type="submission" date="2020-07" db="EMBL/GenBank/DDBJ databases">
        <title>Genomic Encyclopedia of Type Strains, Phase IV (KMG-V): Genome sequencing to study the core and pangenomes of soil and plant-associated prokaryotes.</title>
        <authorList>
            <person name="Whitman W."/>
        </authorList>
    </citation>
    <scope>NUCLEOTIDE SEQUENCE [LARGE SCALE GENOMIC DNA]</scope>
    <source>
        <strain evidence="5 6">SAS40</strain>
    </source>
</reference>
<keyword evidence="5" id="KW-0808">Transferase</keyword>
<dbReference type="InterPro" id="IPR036282">
    <property type="entry name" value="Glutathione-S-Trfase_C_sf"/>
</dbReference>
<proteinExistence type="inferred from homology"/>
<comment type="caution">
    <text evidence="5">The sequence shown here is derived from an EMBL/GenBank/DDBJ whole genome shotgun (WGS) entry which is preliminary data.</text>
</comment>
<dbReference type="Pfam" id="PF00043">
    <property type="entry name" value="GST_C"/>
    <property type="match status" value="1"/>
</dbReference>
<dbReference type="PROSITE" id="PS50405">
    <property type="entry name" value="GST_CTER"/>
    <property type="match status" value="1"/>
</dbReference>
<dbReference type="PROSITE" id="PS50404">
    <property type="entry name" value="GST_NTER"/>
    <property type="match status" value="1"/>
</dbReference>
<dbReference type="EC" id="2.5.1.18" evidence="5"/>
<dbReference type="SFLD" id="SFLDG00358">
    <property type="entry name" value="Main_(cytGST)"/>
    <property type="match status" value="1"/>
</dbReference>